<name>A0A8W8LSU1_MAGGI</name>
<dbReference type="EnsemblMetazoa" id="G28887.1">
    <property type="protein sequence ID" value="G28887.1:cds"/>
    <property type="gene ID" value="G28887"/>
</dbReference>
<dbReference type="Proteomes" id="UP000005408">
    <property type="component" value="Unassembled WGS sequence"/>
</dbReference>
<evidence type="ECO:0000313" key="1">
    <source>
        <dbReference type="EnsemblMetazoa" id="G28887.1:cds"/>
    </source>
</evidence>
<reference evidence="1" key="1">
    <citation type="submission" date="2022-08" db="UniProtKB">
        <authorList>
            <consortium name="EnsemblMetazoa"/>
        </authorList>
    </citation>
    <scope>IDENTIFICATION</scope>
    <source>
        <strain evidence="1">05x7-T-G4-1.051#20</strain>
    </source>
</reference>
<dbReference type="AlphaFoldDB" id="A0A8W8LSU1"/>
<proteinExistence type="predicted"/>
<protein>
    <submittedName>
        <fullName evidence="1">Uncharacterized protein</fullName>
    </submittedName>
</protein>
<sequence length="91" mass="10468">MNGKIFVEESLITKEIEKYNLKDFKDLPTAIKDIMLMLGKSFQSPLTTDNEKKVRNRILNSLKWRCDNRAFEDDSSDSDVPLAEVVTSDLN</sequence>
<evidence type="ECO:0000313" key="2">
    <source>
        <dbReference type="Proteomes" id="UP000005408"/>
    </source>
</evidence>
<organism evidence="1 2">
    <name type="scientific">Magallana gigas</name>
    <name type="common">Pacific oyster</name>
    <name type="synonym">Crassostrea gigas</name>
    <dbReference type="NCBI Taxonomy" id="29159"/>
    <lineage>
        <taxon>Eukaryota</taxon>
        <taxon>Metazoa</taxon>
        <taxon>Spiralia</taxon>
        <taxon>Lophotrochozoa</taxon>
        <taxon>Mollusca</taxon>
        <taxon>Bivalvia</taxon>
        <taxon>Autobranchia</taxon>
        <taxon>Pteriomorphia</taxon>
        <taxon>Ostreida</taxon>
        <taxon>Ostreoidea</taxon>
        <taxon>Ostreidae</taxon>
        <taxon>Magallana</taxon>
    </lineage>
</organism>
<keyword evidence="2" id="KW-1185">Reference proteome</keyword>
<accession>A0A8W8LSU1</accession>